<feature type="compositionally biased region" description="Low complexity" evidence="1">
    <location>
        <begin position="2206"/>
        <end position="2227"/>
    </location>
</feature>
<feature type="transmembrane region" description="Helical" evidence="2">
    <location>
        <begin position="20"/>
        <end position="41"/>
    </location>
</feature>
<feature type="domain" description="DUF11" evidence="3">
    <location>
        <begin position="238"/>
        <end position="322"/>
    </location>
</feature>
<feature type="domain" description="DUF11" evidence="3">
    <location>
        <begin position="514"/>
        <end position="631"/>
    </location>
</feature>
<protein>
    <submittedName>
        <fullName evidence="5">DUF11 domain-containing protein</fullName>
    </submittedName>
</protein>
<dbReference type="InterPro" id="IPR013783">
    <property type="entry name" value="Ig-like_fold"/>
</dbReference>
<dbReference type="Gene3D" id="2.60.120.260">
    <property type="entry name" value="Galactose-binding domain-like"/>
    <property type="match status" value="1"/>
</dbReference>
<dbReference type="InterPro" id="IPR051172">
    <property type="entry name" value="Chlamydia_OmcB"/>
</dbReference>
<dbReference type="Gene3D" id="2.60.40.740">
    <property type="match status" value="1"/>
</dbReference>
<feature type="domain" description="DUF7507" evidence="4">
    <location>
        <begin position="1040"/>
        <end position="1126"/>
    </location>
</feature>
<feature type="transmembrane region" description="Helical" evidence="2">
    <location>
        <begin position="2297"/>
        <end position="2317"/>
    </location>
</feature>
<evidence type="ECO:0000256" key="2">
    <source>
        <dbReference type="SAM" id="Phobius"/>
    </source>
</evidence>
<dbReference type="GO" id="GO:0005975">
    <property type="term" value="P:carbohydrate metabolic process"/>
    <property type="evidence" value="ECO:0007669"/>
    <property type="project" value="UniProtKB-ARBA"/>
</dbReference>
<feature type="domain" description="DUF7507" evidence="4">
    <location>
        <begin position="1394"/>
        <end position="1473"/>
    </location>
</feature>
<dbReference type="NCBIfam" id="TIGR01451">
    <property type="entry name" value="B_ant_repeat"/>
    <property type="match status" value="5"/>
</dbReference>
<evidence type="ECO:0000313" key="8">
    <source>
        <dbReference type="Proteomes" id="UP000471152"/>
    </source>
</evidence>
<dbReference type="InterPro" id="IPR055354">
    <property type="entry name" value="DUF7507"/>
</dbReference>
<feature type="compositionally biased region" description="Low complexity" evidence="1">
    <location>
        <begin position="2253"/>
        <end position="2271"/>
    </location>
</feature>
<reference evidence="5 7" key="1">
    <citation type="submission" date="2020-01" db="EMBL/GenBank/DDBJ databases">
        <title>the WGS Modestobacter muralis CPCC 204518.</title>
        <authorList>
            <person name="Jiang Z."/>
        </authorList>
    </citation>
    <scope>NUCLEOTIDE SEQUENCE [LARGE SCALE GENOMIC DNA]</scope>
    <source>
        <strain evidence="5 7">DSM 100205</strain>
    </source>
</reference>
<dbReference type="Proteomes" id="UP000468828">
    <property type="component" value="Unassembled WGS sequence"/>
</dbReference>
<feature type="domain" description="DUF7507" evidence="4">
    <location>
        <begin position="1969"/>
        <end position="2051"/>
    </location>
</feature>
<gene>
    <name evidence="6" type="ORF">G3R41_06960</name>
    <name evidence="5" type="ORF">GCU67_06960</name>
</gene>
<organism evidence="5 7">
    <name type="scientific">Modestobacter muralis</name>
    <dbReference type="NCBI Taxonomy" id="1608614"/>
    <lineage>
        <taxon>Bacteria</taxon>
        <taxon>Bacillati</taxon>
        <taxon>Actinomycetota</taxon>
        <taxon>Actinomycetes</taxon>
        <taxon>Geodermatophilales</taxon>
        <taxon>Geodermatophilaceae</taxon>
        <taxon>Modestobacter</taxon>
    </lineage>
</organism>
<dbReference type="Proteomes" id="UP000471152">
    <property type="component" value="Unassembled WGS sequence"/>
</dbReference>
<dbReference type="EMBL" id="JAAGWH010000013">
    <property type="protein sequence ID" value="NEK93915.1"/>
    <property type="molecule type" value="Genomic_DNA"/>
</dbReference>
<feature type="domain" description="DUF7507" evidence="4">
    <location>
        <begin position="1618"/>
        <end position="1700"/>
    </location>
</feature>
<dbReference type="RefSeq" id="WP_163610300.1">
    <property type="nucleotide sequence ID" value="NZ_JAAGWB010000013.1"/>
</dbReference>
<dbReference type="EMBL" id="JAAGWB010000013">
    <property type="protein sequence ID" value="NEN50682.1"/>
    <property type="molecule type" value="Genomic_DNA"/>
</dbReference>
<keyword evidence="7" id="KW-1185">Reference proteome</keyword>
<dbReference type="Gene3D" id="2.60.40.10">
    <property type="entry name" value="Immunoglobulins"/>
    <property type="match status" value="2"/>
</dbReference>
<feature type="region of interest" description="Disordered" evidence="1">
    <location>
        <begin position="2206"/>
        <end position="2286"/>
    </location>
</feature>
<comment type="caution">
    <text evidence="5">The sequence shown here is derived from an EMBL/GenBank/DDBJ whole genome shotgun (WGS) entry which is preliminary data.</text>
</comment>
<evidence type="ECO:0000259" key="4">
    <source>
        <dbReference type="Pfam" id="PF24346"/>
    </source>
</evidence>
<feature type="domain" description="DUF7507" evidence="4">
    <location>
        <begin position="1738"/>
        <end position="1815"/>
    </location>
</feature>
<keyword evidence="2" id="KW-0472">Membrane</keyword>
<keyword evidence="2" id="KW-1133">Transmembrane helix</keyword>
<feature type="domain" description="DUF7507" evidence="4">
    <location>
        <begin position="1158"/>
        <end position="1247"/>
    </location>
</feature>
<sequence>MAKSAAGVESGRRWGLGGRLTAVAVAGALMTGGLTGVFPALRSTPVATAAQTPVSCPSAVALQNGGFEQPVIPANSDRQLDQSQVPGWMTTATDGLIELWRAPYQGVPAGSGSQFAEINATQAATLYQDVATTPGQTLRWELQHRGRAGTDVMAVNIAAPGTRASTATRQALLSDPNTAWGTHSGTYTVPLGQTTTRFGFQAVSSAGANASVGNFLDSISFGTQPCLVTTTTVSLPAGRTTAQVGDVLTYTVTTANNGGNPAREVVMTDDLPAGVEFVPGSIVAVTGTATTTRTDAAGDDQGEFVAPAGTGTGTVRVRVGTAATSTAGGVVGAGDARSFSYQARVLPVLSGQTLRNDARVAYRDELTVTTPTSTSNEVATPVGVAADLRATLTQDTTPLVAGRTASWTATLTDRGPGTEPAPVLTTTIPAALTGVTATPVGGGSCTVSGTTVTCTGPALASGAARSVTVTGTVPADATPGVQYTVLSSVRGDAHDAGPTDNTATVSGAVTALADVSVTLTSDPATGVAGGLVRYTAVVTNDGPSTARGVRLVDPLRATSAFQSATVAGGMCSLDGASNTVTCALPDLAPGTSLPVVVTARLAPGGDGSVDNAVSVAATTPDRDADDLTASVRGAGGQEADLSVTLTLDDTDLLPGETLGFTVTVRNDGPSDATNVSVRSTLPPGVVILSTNTAGCVPGNCSIPLVGGSGGTVVITGTARVGADAPEGTLLASATVVSAVPDVDGADQSATVSATIRLSADLGVTLALSDPADPGNPAPVLVAGSLVHGLATVTNNGPTRASGVQLRLATLAGAPVPTVVPSAGGCGYQGATTADGRAVDGGVVVCWLDQLATGAVWTVASDGLVPATYTGSTFTRSRTVTSTSPDPAPDNDTGSATLSVVRRADLQVVKTTSTPSVVQTGTVRFQVTVRNAGPSDARDVVVREQPQPGVVVTGASPSAGSYGDATGVWRVPYLAVGGSAVLDVTGTAESPDDVENRAAAAGSDATDPQPGNDVGAVQVDVLPAARTLTVTAQATVAPAVDQGGARVGDAVDLGYVVRNDGNVRMSGIRVDETLVPGAVACPHDSLAPGEQMTCTAGSTYRVTQADVDAGTPVTSSATAFGRAPDSTTDLVFGPATTSLPMAAGAPGVGLTLVANWDDADADDALDVGETATWTAVVTNSGDLTVRGLTVSAPRVPAFTCADTELAPGAWTSCATATTPLTQGDVDGGQRSATATATGTEARTGAVVQSAPSATAFPAVLAPALQMTLGGVVTPPAHQDAAALGDQVTWRYTVTNTGNVELTGVAVDDPDAGPATCALTVLQPGRTTVCTSDTPRAVTEADVLAGGVTGRATATGSPVVGGDQVRSPQGQTVVRVAGAVRSLQITARALTATLPVRAGDTIDYEYTVANDGNVTMRLVQVADELVGPARCGQDVLAPGETTTCSGGGSHRVSQVEFDAGRPIADLAQVSGVPTGASTELTFGPASAPVAVAAAAPGLAVLGVADWADADADDVLDADETVDWWALVTNPGDVTVTGITVTSTRGDVLTCPVPALGPGEQMRCTAPRHTLTTTDVAGPVQADLRVAGVEPRALTAVEGLDSVTVSGTERLALLLTVGQAVAGSPTPDVGDGVRRLFTVTNAGNTTVDTPSVTSDDGEPVTCPAGALAPGASTVCRGDGVHTVTEADVRAGKLVTGGTASAPALVSRTAVSSTHVTQALFLAPLLRALQVTATPLPSAPAPLAVGDRVDYRYVVRNVGNATMTALALVDSAGGTATCAAPSLAPGAETTCTGGSSHEVTQPDFDAGLPVGLTAEVTGLADGDLDPLAFGPAAAPLPLRTSTPALTAVKTADWTDDGNGALDAGEPISWTVAVRNTGDVTVADLYVDDPLVHVQCPQTSVGPGQQVDCVADAYRVTDADALAGERTNTAVALGDDPRTGSPVVSLPALAYAVGTPVAAPALAIAVDGVVTPTQRQSAAEWGDTVHWRYTVTNTGGVAVLAPAVVDHVDGPVVCPSTALAPGQQVSCQGVVPHLVAEVDVLAAAVRTQAHAEGLTVDPAAASPAAAEAAPAARVAAAASRVVSSPADGVVATAAARPGLTLAQRMENTTARDTAPRRDDLVDLVYRVTNTGNVTLTGIAISDPFFGTVACPQPALGPTESMDCRTAQPHRVDATDVGAGELVSEARAAGTPPTGSGTATASTVSTVSMPVAASAGGPITGGPVTDGPVTDDPGTGGGAPDGGATDEEDGGAAGGGVPSGSQPPSAAPVDVPAETSPAPVPTATPGTPPTATQALAATGTDTGAQFVLGVLSVLLGALLLVLARRRVVSRRW</sequence>
<evidence type="ECO:0000259" key="3">
    <source>
        <dbReference type="Pfam" id="PF01345"/>
    </source>
</evidence>
<evidence type="ECO:0000313" key="6">
    <source>
        <dbReference type="EMBL" id="NEN50682.1"/>
    </source>
</evidence>
<dbReference type="PANTHER" id="PTHR34819:SF3">
    <property type="entry name" value="CELL SURFACE PROTEIN"/>
    <property type="match status" value="1"/>
</dbReference>
<feature type="domain" description="DUF7507" evidence="4">
    <location>
        <begin position="1507"/>
        <end position="1585"/>
    </location>
</feature>
<dbReference type="Pfam" id="PF01345">
    <property type="entry name" value="DUF11"/>
    <property type="match status" value="6"/>
</dbReference>
<dbReference type="InterPro" id="IPR001434">
    <property type="entry name" value="OmcB-like_DUF11"/>
</dbReference>
<dbReference type="PANTHER" id="PTHR34819">
    <property type="entry name" value="LARGE CYSTEINE-RICH PERIPLASMIC PROTEIN OMCB"/>
    <property type="match status" value="1"/>
</dbReference>
<feature type="domain" description="DUF7507" evidence="4">
    <location>
        <begin position="2092"/>
        <end position="2191"/>
    </location>
</feature>
<keyword evidence="2" id="KW-0812">Transmembrane</keyword>
<evidence type="ECO:0000256" key="1">
    <source>
        <dbReference type="SAM" id="MobiDB-lite"/>
    </source>
</evidence>
<feature type="domain" description="DUF7507" evidence="4">
    <location>
        <begin position="1276"/>
        <end position="1364"/>
    </location>
</feature>
<accession>A0A6P0ESM2</accession>
<feature type="domain" description="DUF11" evidence="3">
    <location>
        <begin position="387"/>
        <end position="506"/>
    </location>
</feature>
<reference evidence="6 8" key="2">
    <citation type="submission" date="2020-02" db="EMBL/GenBank/DDBJ databases">
        <title>The WGS of Modestobacter muralis DSM 100205.</title>
        <authorList>
            <person name="Jiang Z."/>
        </authorList>
    </citation>
    <scope>NUCLEOTIDE SEQUENCE [LARGE SCALE GENOMIC DNA]</scope>
    <source>
        <strain evidence="6 8">DSM 100205</strain>
    </source>
</reference>
<feature type="compositionally biased region" description="Pro residues" evidence="1">
    <location>
        <begin position="2272"/>
        <end position="2282"/>
    </location>
</feature>
<feature type="domain" description="DUF7507" evidence="4">
    <location>
        <begin position="1838"/>
        <end position="1939"/>
    </location>
</feature>
<feature type="domain" description="DUF11" evidence="3">
    <location>
        <begin position="640"/>
        <end position="752"/>
    </location>
</feature>
<evidence type="ECO:0000313" key="5">
    <source>
        <dbReference type="EMBL" id="NEK93915.1"/>
    </source>
</evidence>
<evidence type="ECO:0000313" key="7">
    <source>
        <dbReference type="Proteomes" id="UP000468828"/>
    </source>
</evidence>
<feature type="domain" description="DUF11" evidence="3">
    <location>
        <begin position="904"/>
        <end position="1017"/>
    </location>
</feature>
<dbReference type="Pfam" id="PF24346">
    <property type="entry name" value="DUF7507"/>
    <property type="match status" value="10"/>
</dbReference>
<name>A0A6P0ESM2_9ACTN</name>
<proteinExistence type="predicted"/>
<feature type="domain" description="DUF11" evidence="3">
    <location>
        <begin position="790"/>
        <end position="897"/>
    </location>
</feature>
<dbReference type="InterPro" id="IPR047589">
    <property type="entry name" value="DUF11_rpt"/>
</dbReference>